<evidence type="ECO:0000256" key="1">
    <source>
        <dbReference type="SAM" id="MobiDB-lite"/>
    </source>
</evidence>
<feature type="compositionally biased region" description="Basic and acidic residues" evidence="1">
    <location>
        <begin position="13"/>
        <end position="26"/>
    </location>
</feature>
<dbReference type="OrthoDB" id="9765195at2"/>
<dbReference type="InterPro" id="IPR017853">
    <property type="entry name" value="GH"/>
</dbReference>
<dbReference type="GO" id="GO:0004553">
    <property type="term" value="F:hydrolase activity, hydrolyzing O-glycosyl compounds"/>
    <property type="evidence" value="ECO:0007669"/>
    <property type="project" value="TreeGrafter"/>
</dbReference>
<accession>A0A5B8U5R0</accession>
<dbReference type="Gene3D" id="3.20.20.80">
    <property type="entry name" value="Glycosidases"/>
    <property type="match status" value="1"/>
</dbReference>
<sequence>MTECTSSARKRRAVSERARDDIEGRRGVRPTRRLPGAKPTVIPMTADHEARYRRATAEVPMTMRRLLLPAFLLLLLALPASAVAARDQRVLFEAPRELRSDDASLRARTLDEIQGFGVNWMRVVLYWKDVAPRPDTPALPRFDERDPASYDWTVYDRMIREADARGMHLLITISGPVPRWATKAKADHVTRPSATRFGRFTEAVARRYGDVADAFAIWNEPNHPDFLMPQWTGHGSHRQATSAKLYRKLFQKGAAGLAAGGAARTPVLFGETAPRGTSHVVHPLIFLRTAMCLDAHWHKRASCHRLPADGYAHHAYTTRSGPYFVPPSPNDVTIGVLGRLNSALARAGRAGAVRKGLPIWLTEFGIQSFPDHLFGVSETTQAEYRAISERIAYDNPRVAMFSQYLMRDDLPVAGAASALQRYGGFESGLRHSDGDPKRAYDGFRLPLVAIPGRTRTTLWGLVRPATGSTRVSIDYRPRGATRWHVLKHDTTNARGVWTTTTSRRSDRRYRVRWSAPDGTRYAGPLTRVHRSP</sequence>
<gene>
    <name evidence="2" type="ORF">FSW04_12305</name>
</gene>
<feature type="region of interest" description="Disordered" evidence="1">
    <location>
        <begin position="1"/>
        <end position="39"/>
    </location>
</feature>
<reference evidence="2 3" key="1">
    <citation type="journal article" date="2018" name="J. Microbiol.">
        <title>Baekduia soli gen. nov., sp. nov., a novel bacterium isolated from the soil of Baekdu Mountain and proposal of a novel family name, Baekduiaceae fam. nov.</title>
        <authorList>
            <person name="An D.S."/>
            <person name="Siddiqi M.Z."/>
            <person name="Kim K.H."/>
            <person name="Yu H.S."/>
            <person name="Im W.T."/>
        </authorList>
    </citation>
    <scope>NUCLEOTIDE SEQUENCE [LARGE SCALE GENOMIC DNA]</scope>
    <source>
        <strain evidence="2 3">BR7-21</strain>
    </source>
</reference>
<evidence type="ECO:0000313" key="2">
    <source>
        <dbReference type="EMBL" id="QEC48271.1"/>
    </source>
</evidence>
<proteinExistence type="predicted"/>
<evidence type="ECO:0000313" key="3">
    <source>
        <dbReference type="Proteomes" id="UP000321805"/>
    </source>
</evidence>
<protein>
    <submittedName>
        <fullName evidence="2">Cellulase family glycosylhydrolase</fullName>
    </submittedName>
</protein>
<dbReference type="EMBL" id="CP042430">
    <property type="protein sequence ID" value="QEC48271.1"/>
    <property type="molecule type" value="Genomic_DNA"/>
</dbReference>
<keyword evidence="2" id="KW-0378">Hydrolase</keyword>
<name>A0A5B8U5R0_9ACTN</name>
<dbReference type="KEGG" id="bsol:FSW04_12305"/>
<dbReference type="Proteomes" id="UP000321805">
    <property type="component" value="Chromosome"/>
</dbReference>
<dbReference type="AlphaFoldDB" id="A0A5B8U5R0"/>
<dbReference type="SUPFAM" id="SSF51445">
    <property type="entry name" value="(Trans)glycosidases"/>
    <property type="match status" value="1"/>
</dbReference>
<keyword evidence="3" id="KW-1185">Reference proteome</keyword>
<dbReference type="PANTHER" id="PTHR12631">
    <property type="entry name" value="ALPHA-L-IDURONIDASE"/>
    <property type="match status" value="1"/>
</dbReference>
<organism evidence="2 3">
    <name type="scientific">Baekduia soli</name>
    <dbReference type="NCBI Taxonomy" id="496014"/>
    <lineage>
        <taxon>Bacteria</taxon>
        <taxon>Bacillati</taxon>
        <taxon>Actinomycetota</taxon>
        <taxon>Thermoleophilia</taxon>
        <taxon>Solirubrobacterales</taxon>
        <taxon>Baekduiaceae</taxon>
        <taxon>Baekduia</taxon>
    </lineage>
</organism>
<dbReference type="PANTHER" id="PTHR12631:SF10">
    <property type="entry name" value="BETA-XYLOSIDASE-LIKE PROTEIN-RELATED"/>
    <property type="match status" value="1"/>
</dbReference>
<dbReference type="InterPro" id="IPR051923">
    <property type="entry name" value="Glycosyl_Hydrolase_39"/>
</dbReference>